<dbReference type="PANTHER" id="PTHR43762:SF1">
    <property type="entry name" value="D-ARABINONO-1,4-LACTONE OXIDASE"/>
    <property type="match status" value="1"/>
</dbReference>
<dbReference type="InterPro" id="IPR006094">
    <property type="entry name" value="Oxid_FAD_bind_N"/>
</dbReference>
<evidence type="ECO:0000259" key="1">
    <source>
        <dbReference type="PROSITE" id="PS51387"/>
    </source>
</evidence>
<dbReference type="InterPro" id="IPR016169">
    <property type="entry name" value="FAD-bd_PCMH_sub2"/>
</dbReference>
<organism evidence="2 3">
    <name type="scientific">Acanthopleuribacter pedis</name>
    <dbReference type="NCBI Taxonomy" id="442870"/>
    <lineage>
        <taxon>Bacteria</taxon>
        <taxon>Pseudomonadati</taxon>
        <taxon>Acidobacteriota</taxon>
        <taxon>Holophagae</taxon>
        <taxon>Acanthopleuribacterales</taxon>
        <taxon>Acanthopleuribacteraceae</taxon>
        <taxon>Acanthopleuribacter</taxon>
    </lineage>
</organism>
<dbReference type="PANTHER" id="PTHR43762">
    <property type="entry name" value="L-GULONOLACTONE OXIDASE"/>
    <property type="match status" value="1"/>
</dbReference>
<keyword evidence="3" id="KW-1185">Reference proteome</keyword>
<dbReference type="InterPro" id="IPR010031">
    <property type="entry name" value="FAD_lactone_oxidase-like"/>
</dbReference>
<dbReference type="RefSeq" id="WP_207856125.1">
    <property type="nucleotide sequence ID" value="NZ_JAFREP010000001.1"/>
</dbReference>
<dbReference type="InterPro" id="IPR016166">
    <property type="entry name" value="FAD-bd_PCMH"/>
</dbReference>
<dbReference type="Proteomes" id="UP000664417">
    <property type="component" value="Unassembled WGS sequence"/>
</dbReference>
<reference evidence="2" key="1">
    <citation type="submission" date="2021-03" db="EMBL/GenBank/DDBJ databases">
        <authorList>
            <person name="Wang G."/>
        </authorList>
    </citation>
    <scope>NUCLEOTIDE SEQUENCE</scope>
    <source>
        <strain evidence="2">KCTC 12899</strain>
    </source>
</reference>
<evidence type="ECO:0000313" key="2">
    <source>
        <dbReference type="EMBL" id="MBO1316888.1"/>
    </source>
</evidence>
<sequence length="443" mass="48444">MTDTRQGEWSGWSGFPRVPGPARVLTAATVDQALADAQTSVLPRGLGRSYGDVALNSRGCLLLTERLNRVLAFDVASGVLRAEAGLSLAELIDHVVPRGWFPAVVPGTRWVSLGGAVANDVHGKNHLSRGSFGCHVRRLALQRTGEGVILCSPDQNGDLFQATIGGLGLTGLIHWVELQLQPLASTAMVQQVTPVADFDALLAELRDPEPAWPYRVAWLDGTAPAKHLGRGLVMRADHAADAGRLFLPKGFTRPPRLLPLPPFWATGAGTGWFNQLYRQRHTLFGRRKRTELAAVFFPLDGVFDVRRLYGRHYSFFQFQCVVPYARAGDLLALIAQAREQCQIPRLCTVKVFGEGAAPGLLSFPMPGVSLAMDFPFVGENTPRCYQALANKVYAWGGRLYPAKDALAETTGFWSNQPNLSRFMPWLDPGFASSFWLRTRPSGG</sequence>
<comment type="caution">
    <text evidence="2">The sequence shown here is derived from an EMBL/GenBank/DDBJ whole genome shotgun (WGS) entry which is preliminary data.</text>
</comment>
<accession>A0A8J7U239</accession>
<dbReference type="SUPFAM" id="SSF56176">
    <property type="entry name" value="FAD-binding/transporter-associated domain-like"/>
    <property type="match status" value="1"/>
</dbReference>
<gene>
    <name evidence="2" type="ORF">J3U88_00350</name>
</gene>
<dbReference type="GO" id="GO:0016899">
    <property type="term" value="F:oxidoreductase activity, acting on the CH-OH group of donors, oxygen as acceptor"/>
    <property type="evidence" value="ECO:0007669"/>
    <property type="project" value="InterPro"/>
</dbReference>
<evidence type="ECO:0000313" key="3">
    <source>
        <dbReference type="Proteomes" id="UP000664417"/>
    </source>
</evidence>
<protein>
    <submittedName>
        <fullName evidence="2">FAD-binding oxidoreductase</fullName>
    </submittedName>
</protein>
<name>A0A8J7U239_9BACT</name>
<dbReference type="AlphaFoldDB" id="A0A8J7U239"/>
<dbReference type="Gene3D" id="3.30.465.10">
    <property type="match status" value="1"/>
</dbReference>
<dbReference type="PROSITE" id="PS51387">
    <property type="entry name" value="FAD_PCMH"/>
    <property type="match status" value="1"/>
</dbReference>
<dbReference type="EMBL" id="JAFREP010000001">
    <property type="protein sequence ID" value="MBO1316888.1"/>
    <property type="molecule type" value="Genomic_DNA"/>
</dbReference>
<proteinExistence type="predicted"/>
<dbReference type="Pfam" id="PF01565">
    <property type="entry name" value="FAD_binding_4"/>
    <property type="match status" value="1"/>
</dbReference>
<feature type="domain" description="FAD-binding PCMH-type" evidence="1">
    <location>
        <begin position="17"/>
        <end position="183"/>
    </location>
</feature>
<dbReference type="GO" id="GO:0071949">
    <property type="term" value="F:FAD binding"/>
    <property type="evidence" value="ECO:0007669"/>
    <property type="project" value="InterPro"/>
</dbReference>
<dbReference type="InterPro" id="IPR036318">
    <property type="entry name" value="FAD-bd_PCMH-like_sf"/>
</dbReference>